<proteinExistence type="predicted"/>
<reference evidence="2" key="1">
    <citation type="submission" date="2012-10" db="EMBL/GenBank/DDBJ databases">
        <authorList>
            <person name="Jelonek L."/>
        </authorList>
    </citation>
    <scope>NUCLEOTIDE SEQUENCE</scope>
    <source>
        <strain evidence="2">Isolate 7/3/14</strain>
    </source>
</reference>
<evidence type="ECO:0000313" key="3">
    <source>
        <dbReference type="EMBL" id="CEL57286.1"/>
    </source>
</evidence>
<evidence type="ECO:0000313" key="5">
    <source>
        <dbReference type="Proteomes" id="UP000059188"/>
    </source>
</evidence>
<evidence type="ECO:0000256" key="1">
    <source>
        <dbReference type="SAM" id="MobiDB-lite"/>
    </source>
</evidence>
<evidence type="ECO:0000313" key="4">
    <source>
        <dbReference type="Proteomes" id="UP000012065"/>
    </source>
</evidence>
<feature type="region of interest" description="Disordered" evidence="1">
    <location>
        <begin position="45"/>
        <end position="152"/>
    </location>
</feature>
<name>M5C9W2_THACB</name>
<feature type="region of interest" description="Disordered" evidence="1">
    <location>
        <begin position="1"/>
        <end position="23"/>
    </location>
</feature>
<evidence type="ECO:0000313" key="2">
    <source>
        <dbReference type="EMBL" id="CCO36813.1"/>
    </source>
</evidence>
<accession>M5C9W2</accession>
<sequence>MPNNRALRDITNWNPTQDVPLAPRHESPLIEDLGATHVRELSYDTDALDRPARPPILDLPGFNANDQHGHRFDDLGPNQEYANLGVGDDLLGNNGGKEDEDEGKQEDIDENLDEVDDGLPGADDPPDREDIPFELPWVQQGDNGPDPEPGNPIDPAEYCAAFREPALIRNAYVDAVVQKVLHNASHGALTHQLKAAQRQLRSNPNVPMESLVQMALTIRTVERRLGLDSGDIITTYTLCPLCGRSYTPEYIAGAEDKTCLNDNCEGTLYDTQTLASGQRKRVSRLTYPFASVVAWLRRLLNQTGMADLMQSWRTEDDQVLAEPLSEQEWGDAMEMDTPLGDMSNGWGWRFGIAGLDRVVNEVTGNVEHRSPMVPPVRFSSLPFGLSFSLNTDWFQPTREGNYSVGACYLVLNNLPRHLRFLRENICLVLVMPGPKEPNDYALDQMLSPLIEELLELKQGVTINVRVRDDPPVYQDRLIHGELSQHIADLIARIKMGGGAGLKSELNFCLYCRARLSSLSVPAGYIRQDLPYRNPEEDLNNAYYWKSLPTAQERRAFFEFTGNRFTALHRLPGWHTSTCSPPDAMHLFYLGGMNWILIRTLFQPGMLTRRRPTDEDPVARFNKCLDNMLGQTNTRIKADQWKLATRVAFIPLYIAFRVGDLIPNECIPRGSRSSKGGKNQASRAKALHRERKKHFAAIGRPQDCPQLEDCFPSRNLQFHYKQVLRYCVGTGTLDKRTVTPAEIEFGSQLLETMCIDYAENNVPLPPNFHVMMHLEAAMLKYGSLYNSHVWGLERANGVLSGMSHNGRGSGVLEGTLMRGWWGIANLQNLIRMFCSLPNRTPDDDEVLESLLSALRGGPEQALQRGTLAAYIAQTKTAYTQLHGIQEPVRFSNQSRVIDLCKEEYGGLYQLFLGFCRRKWPHVGIFGDGMAPGQVYLPQNGLVRNFSYVEHNGIRYGSFHHTSGRGHSYGYIGQERHAARIEWILSVDFPGHPELRTVCAIVRRFQLPEVEPQFPWSHWDVNLGTASWEFDELGDLETVSIDTFSGVFALFKIPTLQADYWVTVSLDTLSPARDDPEDFEW</sequence>
<gene>
    <name evidence="2" type="ORF">BN14_10959</name>
    <name evidence="3" type="ORF">RSOLAG1IB_12102</name>
</gene>
<reference evidence="3 5" key="3">
    <citation type="submission" date="2014-11" db="EMBL/GenBank/DDBJ databases">
        <authorList>
            <person name="Wibberg Daniel"/>
        </authorList>
    </citation>
    <scope>NUCLEOTIDE SEQUENCE [LARGE SCALE GENOMIC DNA]</scope>
    <source>
        <strain evidence="3">Rhizoctonia solani AG1-IB 7/3/14</strain>
    </source>
</reference>
<dbReference type="HOGENOM" id="CLU_006784_1_0_1"/>
<keyword evidence="5" id="KW-1185">Reference proteome</keyword>
<dbReference type="EMBL" id="CAOJ01016456">
    <property type="protein sequence ID" value="CCO36813.1"/>
    <property type="molecule type" value="Genomic_DNA"/>
</dbReference>
<protein>
    <recommendedName>
        <fullName evidence="6">Transposase family Tnp2 protein</fullName>
    </recommendedName>
</protein>
<dbReference type="STRING" id="1108050.M5C9W2"/>
<dbReference type="AlphaFoldDB" id="M5C9W2"/>
<feature type="compositionally biased region" description="Acidic residues" evidence="1">
    <location>
        <begin position="98"/>
        <end position="117"/>
    </location>
</feature>
<dbReference type="OrthoDB" id="3248986at2759"/>
<dbReference type="EMBL" id="LN679390">
    <property type="protein sequence ID" value="CEL57286.1"/>
    <property type="molecule type" value="Genomic_DNA"/>
</dbReference>
<evidence type="ECO:0008006" key="6">
    <source>
        <dbReference type="Google" id="ProtNLM"/>
    </source>
</evidence>
<feature type="compositionally biased region" description="Low complexity" evidence="1">
    <location>
        <begin position="83"/>
        <end position="92"/>
    </location>
</feature>
<dbReference type="Proteomes" id="UP000012065">
    <property type="component" value="Unassembled WGS sequence"/>
</dbReference>
<reference evidence="2 4" key="2">
    <citation type="journal article" date="2013" name="J. Biotechnol.">
        <title>Establishment and interpretation of the genome sequence of the phytopathogenic fungus Rhizoctonia solani AG1-IB isolate 7/3/14.</title>
        <authorList>
            <person name="Wibberg D.W."/>
            <person name="Jelonek L.J."/>
            <person name="Rupp O.R."/>
            <person name="Hennig M.H."/>
            <person name="Eikmeyer F.E."/>
            <person name="Goesmann A.G."/>
            <person name="Hartmann A.H."/>
            <person name="Borriss R.B."/>
            <person name="Grosch R.G."/>
            <person name="Puehler A.P."/>
            <person name="Schlueter A.S."/>
        </authorList>
    </citation>
    <scope>NUCLEOTIDE SEQUENCE [LARGE SCALE GENOMIC DNA]</scope>
    <source>
        <strain evidence="4">AG1-IB / isolate 7/3/14</strain>
        <strain evidence="2">Isolate 7/3/14</strain>
    </source>
</reference>
<organism evidence="2 4">
    <name type="scientific">Thanatephorus cucumeris (strain AG1-IB / isolate 7/3/14)</name>
    <name type="common">Lettuce bottom rot fungus</name>
    <name type="synonym">Rhizoctonia solani</name>
    <dbReference type="NCBI Taxonomy" id="1108050"/>
    <lineage>
        <taxon>Eukaryota</taxon>
        <taxon>Fungi</taxon>
        <taxon>Dikarya</taxon>
        <taxon>Basidiomycota</taxon>
        <taxon>Agaricomycotina</taxon>
        <taxon>Agaricomycetes</taxon>
        <taxon>Cantharellales</taxon>
        <taxon>Ceratobasidiaceae</taxon>
        <taxon>Rhizoctonia</taxon>
        <taxon>Rhizoctonia solani AG-1</taxon>
    </lineage>
</organism>
<dbReference type="Proteomes" id="UP000059188">
    <property type="component" value="Unassembled WGS sequence"/>
</dbReference>